<dbReference type="RefSeq" id="WP_098029719.1">
    <property type="nucleotide sequence ID" value="NZ_CP022378.1"/>
</dbReference>
<reference evidence="1 2" key="1">
    <citation type="journal article" date="2017" name="Genome Announc.">
        <title>Twelve Complete Reference Genomes of Clinical Isolates in the Capnocytophaga Genus.</title>
        <authorList>
            <person name="Villarma A."/>
            <person name="Gulvik C.A."/>
            <person name="Rowe L.A."/>
            <person name="Sheth M."/>
            <person name="Juieng P."/>
            <person name="Nicholson A.C."/>
            <person name="Loparev V.N."/>
            <person name="McQuiston J.R."/>
        </authorList>
    </citation>
    <scope>NUCLEOTIDE SEQUENCE [LARGE SCALE GENOMIC DNA]</scope>
    <source>
        <strain evidence="1 2">G7591</strain>
    </source>
</reference>
<dbReference type="InterPro" id="IPR009387">
    <property type="entry name" value="HigB-2"/>
</dbReference>
<evidence type="ECO:0000313" key="1">
    <source>
        <dbReference type="EMBL" id="ATA69230.1"/>
    </source>
</evidence>
<dbReference type="KEGG" id="ccyn:CGC48_00865"/>
<organism evidence="1 2">
    <name type="scientific">Capnocytophaga cynodegmi</name>
    <dbReference type="NCBI Taxonomy" id="28189"/>
    <lineage>
        <taxon>Bacteria</taxon>
        <taxon>Pseudomonadati</taxon>
        <taxon>Bacteroidota</taxon>
        <taxon>Flavobacteriia</taxon>
        <taxon>Flavobacteriales</taxon>
        <taxon>Flavobacteriaceae</taxon>
        <taxon>Capnocytophaga</taxon>
    </lineage>
</organism>
<dbReference type="GeneID" id="96780344"/>
<accession>A0A250E8D9</accession>
<sequence length="109" mass="12385">MKYEFTTTDDFDKEFKSLRKKYKTLNDDLKKLMSAIENGKDGGIDLGGGFKKIRMKITAKNKGKSGGARVITYETIVNIEEMLVSFVSIYDKSEYENIDIDILKDNLGV</sequence>
<evidence type="ECO:0000313" key="2">
    <source>
        <dbReference type="Proteomes" id="UP000242855"/>
    </source>
</evidence>
<protein>
    <submittedName>
        <fullName evidence="1">Toxin</fullName>
    </submittedName>
</protein>
<gene>
    <name evidence="1" type="ORF">CGC48_00865</name>
</gene>
<dbReference type="Pfam" id="PF06296">
    <property type="entry name" value="RelE"/>
    <property type="match status" value="1"/>
</dbReference>
<dbReference type="AlphaFoldDB" id="A0A250E8D9"/>
<name>A0A250E8D9_9FLAO</name>
<dbReference type="EMBL" id="CP022378">
    <property type="protein sequence ID" value="ATA69230.1"/>
    <property type="molecule type" value="Genomic_DNA"/>
</dbReference>
<proteinExistence type="predicted"/>
<dbReference type="Proteomes" id="UP000242855">
    <property type="component" value="Chromosome"/>
</dbReference>